<dbReference type="PANTHER" id="PTHR46228:SF2">
    <property type="entry name" value="KELCH REPEAT PROTEIN (AFU_ORTHOLOGUE AFUA_4G14350)"/>
    <property type="match status" value="1"/>
</dbReference>
<dbReference type="Proteomes" id="UP001292079">
    <property type="component" value="Unassembled WGS sequence"/>
</dbReference>
<dbReference type="EMBL" id="JALJAT010000007">
    <property type="protein sequence ID" value="KAK4468178.1"/>
    <property type="molecule type" value="Genomic_DNA"/>
</dbReference>
<reference evidence="4" key="1">
    <citation type="submission" date="2022-04" db="EMBL/GenBank/DDBJ databases">
        <authorList>
            <person name="Xu L."/>
            <person name="Lv Z."/>
        </authorList>
    </citation>
    <scope>NUCLEOTIDE SEQUENCE</scope>
    <source>
        <strain evidence="4">LV_2022a</strain>
    </source>
</reference>
<evidence type="ECO:0000256" key="3">
    <source>
        <dbReference type="SAM" id="MobiDB-lite"/>
    </source>
</evidence>
<keyword evidence="2" id="KW-0677">Repeat</keyword>
<gene>
    <name evidence="4" type="ORF">MN116_008340</name>
</gene>
<dbReference type="PANTHER" id="PTHR46228">
    <property type="entry name" value="KELCH DOMAIN-CONTAINING PROTEIN"/>
    <property type="match status" value="1"/>
</dbReference>
<feature type="compositionally biased region" description="Low complexity" evidence="3">
    <location>
        <begin position="561"/>
        <end position="584"/>
    </location>
</feature>
<feature type="region of interest" description="Disordered" evidence="3">
    <location>
        <begin position="559"/>
        <end position="584"/>
    </location>
</feature>
<keyword evidence="5" id="KW-1185">Reference proteome</keyword>
<evidence type="ECO:0008006" key="6">
    <source>
        <dbReference type="Google" id="ProtNLM"/>
    </source>
</evidence>
<feature type="region of interest" description="Disordered" evidence="3">
    <location>
        <begin position="654"/>
        <end position="675"/>
    </location>
</feature>
<dbReference type="AlphaFoldDB" id="A0AAE1Z6U6"/>
<dbReference type="Pfam" id="PF24681">
    <property type="entry name" value="Kelch_KLHDC2_KLHL20_DRC7"/>
    <property type="match status" value="1"/>
</dbReference>
<organism evidence="4 5">
    <name type="scientific">Schistosoma mekongi</name>
    <name type="common">Parasitic worm</name>
    <dbReference type="NCBI Taxonomy" id="38744"/>
    <lineage>
        <taxon>Eukaryota</taxon>
        <taxon>Metazoa</taxon>
        <taxon>Spiralia</taxon>
        <taxon>Lophotrochozoa</taxon>
        <taxon>Platyhelminthes</taxon>
        <taxon>Trematoda</taxon>
        <taxon>Digenea</taxon>
        <taxon>Strigeidida</taxon>
        <taxon>Schistosomatoidea</taxon>
        <taxon>Schistosomatidae</taxon>
        <taxon>Schistosoma</taxon>
    </lineage>
</organism>
<evidence type="ECO:0000313" key="4">
    <source>
        <dbReference type="EMBL" id="KAK4468178.1"/>
    </source>
</evidence>
<proteinExistence type="predicted"/>
<dbReference type="InterPro" id="IPR015915">
    <property type="entry name" value="Kelch-typ_b-propeller"/>
</dbReference>
<protein>
    <recommendedName>
        <fullName evidence="6">Kelch domain-containing protein</fullName>
    </recommendedName>
</protein>
<keyword evidence="1" id="KW-0880">Kelch repeat</keyword>
<evidence type="ECO:0000256" key="2">
    <source>
        <dbReference type="ARBA" id="ARBA00022737"/>
    </source>
</evidence>
<dbReference type="Gene3D" id="2.120.10.80">
    <property type="entry name" value="Kelch-type beta propeller"/>
    <property type="match status" value="2"/>
</dbReference>
<name>A0AAE1Z6U6_SCHME</name>
<dbReference type="SUPFAM" id="SSF117281">
    <property type="entry name" value="Kelch motif"/>
    <property type="match status" value="2"/>
</dbReference>
<reference evidence="4" key="2">
    <citation type="journal article" date="2023" name="Infect Dis Poverty">
        <title>Chromosome-scale genome of the human blood fluke Schistosoma mekongi and its implications for public health.</title>
        <authorList>
            <person name="Zhou M."/>
            <person name="Xu L."/>
            <person name="Xu D."/>
            <person name="Chen W."/>
            <person name="Khan J."/>
            <person name="Hu Y."/>
            <person name="Huang H."/>
            <person name="Wei H."/>
            <person name="Zhang Y."/>
            <person name="Chusongsang P."/>
            <person name="Tanasarnprasert K."/>
            <person name="Hu X."/>
            <person name="Limpanont Y."/>
            <person name="Lv Z."/>
        </authorList>
    </citation>
    <scope>NUCLEOTIDE SEQUENCE</scope>
    <source>
        <strain evidence="4">LV_2022a</strain>
    </source>
</reference>
<comment type="caution">
    <text evidence="4">The sequence shown here is derived from an EMBL/GenBank/DDBJ whole genome shotgun (WGS) entry which is preliminary data.</text>
</comment>
<sequence>MNEHSYSRRWNGINDPIHPLSRTAHSAVSHGRYIYILNGYGPTDSKMVLFDQVGLTRYDILTNRVEFLPVHWDIKSLQEHIFNESILLTSGNCAVLCPESFGTNGKHRPACIYTFGGYSLLGNIHINALCRIELTNSSDNDQLEGRKLTSTGLRPHCCYASVISGNGMLSCLSCLPQVSSVHQSISLTMLRSFQRRLEHYHPANVYHRNSYKHCSSLVPTPRDKFCMEYWRGKLYLFGGYGPQFKPSSTWPSQLFHWPYLHDPNDDTNWVICDDNGGWNSQLITYDIMENHWELIAQHDVIGQFPTPRAAHCSVILSNHGWMIIFGGRGPYHHHRSNSCQQSIDFKMGRLNDMYCLNLNLMEWTRILTPLDMPQILNRQPAIWPCGRSWMDMIIVHESLCPKGYSICNYDEKSEESDETNSFNMMNMSDTTQLFLLGGWSNDDDALSDAYLININLCCKHKQLEAQVMRSTEEVYTDTGSYSYPELRNNLVKQQYCFIQPVNNNNSVTAGKPIVNDGYLCNNQRKFPKININENGEILSSEDLLPSYYSMNTIHTTELTKTNGIDNDSSSSGKDNNNNNNNNETENLDFFLNDLNYHLSMYQQSSFTVRHHSKRRKSMNPKDPLYRIALLHTTFIQYLNENFCRYTITNQSNNKNVNKTRQTDDTTDTSNNTNNSSRLIEELNNLCENYQLMLEPIQALILSLLTCNFLKLMLPWQMFQMFLQEENSWLRNHERLELMKKLMPRSSYMHKQHFPTTTSSSSVYSLDLSDPLIIDQLMLFIKPNKIHIPINNIGNGNQHLLHNLQQIIALAFMSFNNSPLHYVLNDSIKYNTLDLFTSLSSSTTNQALNQPVHRHWHTVTLGLTGYIYVIGGTSHDALETPLECYHLHRPISLTIQCCINITKCIMSTFLHKMHYNAMRRVLLNDNWDERSSPLNDNNKNTAVYPYSCHFIGNQSKINYLMDIDKMLENGYSSSTTNQALNQPVHRHWHTVTLGLTGYIYVIGGTSHDALETPLECYHLHRPISLTIQCCINITKCIMSTFLHKMHYNAMRRVLLNDNWDERSSPLNDNNKNTAVYPYSCHFIGNQSKIKLFDGY</sequence>
<evidence type="ECO:0000313" key="5">
    <source>
        <dbReference type="Proteomes" id="UP001292079"/>
    </source>
</evidence>
<evidence type="ECO:0000256" key="1">
    <source>
        <dbReference type="ARBA" id="ARBA00022441"/>
    </source>
</evidence>
<accession>A0AAE1Z6U6</accession>